<proteinExistence type="predicted"/>
<reference evidence="1" key="1">
    <citation type="submission" date="2017-04" db="EMBL/GenBank/DDBJ databases">
        <title>Complete Genome Sequences of Twelve Strains of a Stable Defined Moderately Diverse Mouse Microbiota 2 (sDMDMm2).</title>
        <authorList>
            <person name="Uchimura Y."/>
            <person name="Wyss M."/>
            <person name="Brugiroux S."/>
            <person name="Limenitakis J.P."/>
            <person name="Stecher B."/>
            <person name="McCoy K.D."/>
            <person name="Macpherson A.J."/>
        </authorList>
    </citation>
    <scope>NUCLEOTIDE SEQUENCE</scope>
    <source>
        <strain evidence="1">YL58</strain>
    </source>
</reference>
<dbReference type="AlphaFoldDB" id="A0A1V0QET0"/>
<accession>A0A1V0QET0</accession>
<evidence type="ECO:0000313" key="2">
    <source>
        <dbReference type="Proteomes" id="UP000092574"/>
    </source>
</evidence>
<protein>
    <submittedName>
        <fullName evidence="1">Uncharacterized protein</fullName>
    </submittedName>
</protein>
<dbReference type="RefSeq" id="WP_084043696.1">
    <property type="nucleotide sequence ID" value="NZ_CP015405.2"/>
</dbReference>
<gene>
    <name evidence="1" type="ORF">A4V09_24380</name>
</gene>
<keyword evidence="2" id="KW-1185">Reference proteome</keyword>
<sequence length="132" mass="15272">MTRKKADGILYKTGLYKELGTYGGPHPIGSYRMDMMVCNNLDILMDELWNFDLWFFDRETITKAQAYCDSITTRCHQNPSLKTAITTIKKDLLTKGLYHYDKYTSMDVYHAVLTENITTTQAFLETNPLTTH</sequence>
<dbReference type="EMBL" id="CP015405">
    <property type="protein sequence ID" value="ARE64942.1"/>
    <property type="molecule type" value="Genomic_DNA"/>
</dbReference>
<dbReference type="OrthoDB" id="7946528at2"/>
<dbReference type="Proteomes" id="UP000092574">
    <property type="component" value="Chromosome"/>
</dbReference>
<dbReference type="KEGG" id="byl:A4V09_24380"/>
<name>A0A1V0QET0_9FIRM</name>
<organism evidence="1 2">
    <name type="scientific">Blautia pseudococcoides</name>
    <dbReference type="NCBI Taxonomy" id="1796616"/>
    <lineage>
        <taxon>Bacteria</taxon>
        <taxon>Bacillati</taxon>
        <taxon>Bacillota</taxon>
        <taxon>Clostridia</taxon>
        <taxon>Lachnospirales</taxon>
        <taxon>Lachnospiraceae</taxon>
        <taxon>Blautia</taxon>
    </lineage>
</organism>
<evidence type="ECO:0000313" key="1">
    <source>
        <dbReference type="EMBL" id="ARE64942.1"/>
    </source>
</evidence>